<dbReference type="Gene3D" id="2.60.120.40">
    <property type="match status" value="1"/>
</dbReference>
<evidence type="ECO:0000256" key="1">
    <source>
        <dbReference type="SAM" id="SignalP"/>
    </source>
</evidence>
<dbReference type="InterPro" id="IPR008983">
    <property type="entry name" value="Tumour_necrosis_fac-like_dom"/>
</dbReference>
<dbReference type="EMBL" id="PGFD01000001">
    <property type="protein sequence ID" value="PJJ66258.1"/>
    <property type="molecule type" value="Genomic_DNA"/>
</dbReference>
<sequence length="274" mass="28664">MKKNFYTLIFLGLFATGYSQTGNVGINTTTPTATLDVNGSPTDVTKVDGFIPPRITGNQLAAKDAVYTTNQNGVIVYITAAVTTPTPKTANITAPGYYYYDSTSSTWKLLTGNSGSGMGSGTTVYATRDGAWSLLNLGISGTNWNKINLTSTDVKAGNSASFVNGVYTAPEAGLYEVNYEFQLEGGVDLSLLGSKVLGIIKNGTTVYETKIFDAVRVAVLTVTLAAVPVTSSSLNTMIQLNAGETITFAVETGGVNLGLLTDGKVKVSVSKISN</sequence>
<gene>
    <name evidence="2" type="ORF">CLV73_0226</name>
</gene>
<evidence type="ECO:0008006" key="4">
    <source>
        <dbReference type="Google" id="ProtNLM"/>
    </source>
</evidence>
<organism evidence="2 3">
    <name type="scientific">Chryseobacterium geocarposphaerae</name>
    <dbReference type="NCBI Taxonomy" id="1416776"/>
    <lineage>
        <taxon>Bacteria</taxon>
        <taxon>Pseudomonadati</taxon>
        <taxon>Bacteroidota</taxon>
        <taxon>Flavobacteriia</taxon>
        <taxon>Flavobacteriales</taxon>
        <taxon>Weeksellaceae</taxon>
        <taxon>Chryseobacterium group</taxon>
        <taxon>Chryseobacterium</taxon>
    </lineage>
</organism>
<accession>A0A2M9C5Y7</accession>
<dbReference type="Proteomes" id="UP000228740">
    <property type="component" value="Unassembled WGS sequence"/>
</dbReference>
<evidence type="ECO:0000313" key="3">
    <source>
        <dbReference type="Proteomes" id="UP000228740"/>
    </source>
</evidence>
<feature type="chain" id="PRO_5014999981" description="C1q domain-containing protein" evidence="1">
    <location>
        <begin position="22"/>
        <end position="274"/>
    </location>
</feature>
<feature type="signal peptide" evidence="1">
    <location>
        <begin position="1"/>
        <end position="21"/>
    </location>
</feature>
<evidence type="ECO:0000313" key="2">
    <source>
        <dbReference type="EMBL" id="PJJ66258.1"/>
    </source>
</evidence>
<keyword evidence="1" id="KW-0732">Signal</keyword>
<protein>
    <recommendedName>
        <fullName evidence="4">C1q domain-containing protein</fullName>
    </recommendedName>
</protein>
<proteinExistence type="predicted"/>
<reference evidence="2 3" key="1">
    <citation type="submission" date="2017-11" db="EMBL/GenBank/DDBJ databases">
        <title>Genomic Encyclopedia of Archaeal and Bacterial Type Strains, Phase II (KMG-II): From Individual Species to Whole Genera.</title>
        <authorList>
            <person name="Goeker M."/>
        </authorList>
    </citation>
    <scope>NUCLEOTIDE SEQUENCE [LARGE SCALE GENOMIC DNA]</scope>
    <source>
        <strain evidence="2 3">DSM 27617</strain>
    </source>
</reference>
<comment type="caution">
    <text evidence="2">The sequence shown here is derived from an EMBL/GenBank/DDBJ whole genome shotgun (WGS) entry which is preliminary data.</text>
</comment>
<dbReference type="OrthoDB" id="1345111at2"/>
<keyword evidence="3" id="KW-1185">Reference proteome</keyword>
<name>A0A2M9C5Y7_9FLAO</name>
<dbReference type="RefSeq" id="WP_100375064.1">
    <property type="nucleotide sequence ID" value="NZ_PGFD01000001.1"/>
</dbReference>
<dbReference type="AlphaFoldDB" id="A0A2M9C5Y7"/>